<evidence type="ECO:0000313" key="6">
    <source>
        <dbReference type="EMBL" id="ABK17480.1"/>
    </source>
</evidence>
<evidence type="ECO:0000256" key="2">
    <source>
        <dbReference type="ARBA" id="ARBA00023002"/>
    </source>
</evidence>
<keyword evidence="3" id="KW-0408">Iron</keyword>
<keyword evidence="7" id="KW-1185">Reference proteome</keyword>
<keyword evidence="4" id="KW-0411">Iron-sulfur</keyword>
<dbReference type="GO" id="GO:0016491">
    <property type="term" value="F:oxidoreductase activity"/>
    <property type="evidence" value="ECO:0007669"/>
    <property type="project" value="UniProtKB-KW"/>
</dbReference>
<keyword evidence="2" id="KW-0560">Oxidoreductase</keyword>
<dbReference type="AlphaFoldDB" id="A0LJ78"/>
<dbReference type="STRING" id="335543.Sfum_1793"/>
<dbReference type="GO" id="GO:0051536">
    <property type="term" value="F:iron-sulfur cluster binding"/>
    <property type="evidence" value="ECO:0007669"/>
    <property type="project" value="UniProtKB-KW"/>
</dbReference>
<evidence type="ECO:0000256" key="1">
    <source>
        <dbReference type="ARBA" id="ARBA00022723"/>
    </source>
</evidence>
<sequence>MQYPPHLRIIRVMCSGMVNPELVVHALTQGADGVIIMGCHLGECHYLEGNFKTDARFEGTRVVLENCGVDAERFETVWVSSAEAPKFAENVVRFSEKIRKMGPNPLRVQKVVNA</sequence>
<dbReference type="KEGG" id="sfu:Sfum_1793"/>
<dbReference type="Proteomes" id="UP000001784">
    <property type="component" value="Chromosome"/>
</dbReference>
<reference evidence="6 7" key="1">
    <citation type="submission" date="2006-10" db="EMBL/GenBank/DDBJ databases">
        <title>Complete sequence of Syntrophobacter fumaroxidans MPOB.</title>
        <authorList>
            <consortium name="US DOE Joint Genome Institute"/>
            <person name="Copeland A."/>
            <person name="Lucas S."/>
            <person name="Lapidus A."/>
            <person name="Barry K."/>
            <person name="Detter J.C."/>
            <person name="Glavina del Rio T."/>
            <person name="Hammon N."/>
            <person name="Israni S."/>
            <person name="Pitluck S."/>
            <person name="Goltsman E.G."/>
            <person name="Martinez M."/>
            <person name="Schmutz J."/>
            <person name="Larimer F."/>
            <person name="Land M."/>
            <person name="Hauser L."/>
            <person name="Kyrpides N."/>
            <person name="Kim E."/>
            <person name="Boone D.R."/>
            <person name="Brockman F."/>
            <person name="Culley D."/>
            <person name="Ferry J."/>
            <person name="Gunsalus R."/>
            <person name="McInerney M.J."/>
            <person name="Morrison M."/>
            <person name="Plugge C."/>
            <person name="Rohlin L."/>
            <person name="Scholten J."/>
            <person name="Sieber J."/>
            <person name="Stams A.J.M."/>
            <person name="Worm P."/>
            <person name="Henstra A.M."/>
            <person name="Richardson P."/>
        </authorList>
    </citation>
    <scope>NUCLEOTIDE SEQUENCE [LARGE SCALE GENOMIC DNA]</scope>
    <source>
        <strain evidence="7">DSM 10017 / MPOB</strain>
    </source>
</reference>
<dbReference type="GO" id="GO:0046872">
    <property type="term" value="F:metal ion binding"/>
    <property type="evidence" value="ECO:0007669"/>
    <property type="project" value="UniProtKB-KW"/>
</dbReference>
<evidence type="ECO:0000256" key="4">
    <source>
        <dbReference type="ARBA" id="ARBA00023014"/>
    </source>
</evidence>
<evidence type="ECO:0000259" key="5">
    <source>
        <dbReference type="Pfam" id="PF02662"/>
    </source>
</evidence>
<dbReference type="InParanoid" id="A0LJ78"/>
<name>A0LJ78_SYNFM</name>
<dbReference type="InterPro" id="IPR003813">
    <property type="entry name" value="MvhD/FlpD"/>
</dbReference>
<evidence type="ECO:0000313" key="7">
    <source>
        <dbReference type="Proteomes" id="UP000001784"/>
    </source>
</evidence>
<gene>
    <name evidence="6" type="ordered locus">Sfum_1793</name>
</gene>
<dbReference type="HOGENOM" id="CLU_095272_2_0_7"/>
<keyword evidence="1" id="KW-0479">Metal-binding</keyword>
<organism evidence="6 7">
    <name type="scientific">Syntrophobacter fumaroxidans (strain DSM 10017 / MPOB)</name>
    <dbReference type="NCBI Taxonomy" id="335543"/>
    <lineage>
        <taxon>Bacteria</taxon>
        <taxon>Pseudomonadati</taxon>
        <taxon>Thermodesulfobacteriota</taxon>
        <taxon>Syntrophobacteria</taxon>
        <taxon>Syntrophobacterales</taxon>
        <taxon>Syntrophobacteraceae</taxon>
        <taxon>Syntrophobacter</taxon>
    </lineage>
</organism>
<protein>
    <submittedName>
        <fullName evidence="6">Methyl-viologen-reducing hydrogenase, delta subunit</fullName>
    </submittedName>
</protein>
<dbReference type="Pfam" id="PF02662">
    <property type="entry name" value="FlpD"/>
    <property type="match status" value="1"/>
</dbReference>
<dbReference type="EMBL" id="CP000478">
    <property type="protein sequence ID" value="ABK17480.1"/>
    <property type="molecule type" value="Genomic_DNA"/>
</dbReference>
<accession>A0LJ78</accession>
<feature type="domain" description="F420-non-reducing hydrogenase iron-sulfur subunit D" evidence="5">
    <location>
        <begin position="1"/>
        <end position="102"/>
    </location>
</feature>
<evidence type="ECO:0000256" key="3">
    <source>
        <dbReference type="ARBA" id="ARBA00023004"/>
    </source>
</evidence>
<proteinExistence type="predicted"/>
<dbReference type="eggNOG" id="COG1908">
    <property type="taxonomic scope" value="Bacteria"/>
</dbReference>